<reference evidence="1" key="2">
    <citation type="submission" date="2025-09" db="UniProtKB">
        <authorList>
            <consortium name="Ensembl"/>
        </authorList>
    </citation>
    <scope>IDENTIFICATION</scope>
</reference>
<dbReference type="Ensembl" id="ENSMNET00000028368.1">
    <property type="protein sequence ID" value="ENSMNEP00000005689.1"/>
    <property type="gene ID" value="ENSMNEG00000025927.1"/>
</dbReference>
<dbReference type="GeneTree" id="ENSGT00990000211321"/>
<dbReference type="AlphaFoldDB" id="A0A2K6B2P4"/>
<dbReference type="Proteomes" id="UP000233120">
    <property type="component" value="Unassembled WGS sequence"/>
</dbReference>
<evidence type="ECO:0000313" key="2">
    <source>
        <dbReference type="Proteomes" id="UP000233120"/>
    </source>
</evidence>
<accession>A0A2K6B2P4</accession>
<organism evidence="1 2">
    <name type="scientific">Macaca nemestrina</name>
    <name type="common">Pig-tailed macaque</name>
    <dbReference type="NCBI Taxonomy" id="9545"/>
    <lineage>
        <taxon>Eukaryota</taxon>
        <taxon>Metazoa</taxon>
        <taxon>Chordata</taxon>
        <taxon>Craniata</taxon>
        <taxon>Vertebrata</taxon>
        <taxon>Euteleostomi</taxon>
        <taxon>Mammalia</taxon>
        <taxon>Eutheria</taxon>
        <taxon>Euarchontoglires</taxon>
        <taxon>Primates</taxon>
        <taxon>Haplorrhini</taxon>
        <taxon>Catarrhini</taxon>
        <taxon>Cercopithecidae</taxon>
        <taxon>Cercopithecinae</taxon>
        <taxon>Macaca</taxon>
    </lineage>
</organism>
<sequence>MPRPRRAVPCLPTAEQKRACKSLGSWERSFGFIALQEEKPRTKKTRRTLWGYSFLPLPPPLPSPSLLLPFASLSLLLPLSSSPSRHPTFL</sequence>
<keyword evidence="2" id="KW-1185">Reference proteome</keyword>
<reference evidence="1" key="1">
    <citation type="submission" date="2025-08" db="UniProtKB">
        <authorList>
            <consortium name="Ensembl"/>
        </authorList>
    </citation>
    <scope>IDENTIFICATION</scope>
</reference>
<name>A0A2K6B2P4_MACNE</name>
<proteinExistence type="predicted"/>
<evidence type="ECO:0000313" key="1">
    <source>
        <dbReference type="Ensembl" id="ENSMNEP00000005689.1"/>
    </source>
</evidence>
<dbReference type="Bgee" id="ENSMNEG00000025927">
    <property type="expression patterns" value="Expressed in skeletal muscle tissue and 9 other cell types or tissues"/>
</dbReference>
<protein>
    <submittedName>
        <fullName evidence="1">Uncharacterized protein</fullName>
    </submittedName>
</protein>
<dbReference type="OMA" id="QRTLWGY"/>